<evidence type="ECO:0000313" key="14">
    <source>
        <dbReference type="Proteomes" id="UP000095455"/>
    </source>
</evidence>
<evidence type="ECO:0000256" key="6">
    <source>
        <dbReference type="SAM" id="Phobius"/>
    </source>
</evidence>
<feature type="transmembrane region" description="Helical" evidence="6">
    <location>
        <begin position="90"/>
        <end position="109"/>
    </location>
</feature>
<comment type="caution">
    <text evidence="9">The sequence shown here is derived from an EMBL/GenBank/DDBJ whole genome shotgun (WGS) entry which is preliminary data.</text>
</comment>
<feature type="transmembrane region" description="Helical" evidence="6">
    <location>
        <begin position="6"/>
        <end position="25"/>
    </location>
</feature>
<dbReference type="AlphaFoldDB" id="A0A173YND3"/>
<evidence type="ECO:0000313" key="19">
    <source>
        <dbReference type="Proteomes" id="UP000461276"/>
    </source>
</evidence>
<evidence type="ECO:0000313" key="15">
    <source>
        <dbReference type="Proteomes" id="UP000284660"/>
    </source>
</evidence>
<reference evidence="13 15" key="2">
    <citation type="submission" date="2018-08" db="EMBL/GenBank/DDBJ databases">
        <title>A genome reference for cultivated species of the human gut microbiota.</title>
        <authorList>
            <person name="Zou Y."/>
            <person name="Xue W."/>
            <person name="Luo G."/>
        </authorList>
    </citation>
    <scope>NUCLEOTIDE SEQUENCE [LARGE SCALE GENOMIC DNA]</scope>
    <source>
        <strain evidence="13 15">AM30-4</strain>
    </source>
</reference>
<evidence type="ECO:0000313" key="9">
    <source>
        <dbReference type="EMBL" id="MRY95196.1"/>
    </source>
</evidence>
<dbReference type="OrthoDB" id="9814290at2"/>
<comment type="subcellular location">
    <subcellularLocation>
        <location evidence="1">Membrane</location>
        <topology evidence="1">Multi-pass membrane protein</topology>
    </subcellularLocation>
</comment>
<feature type="transmembrane region" description="Helical" evidence="6">
    <location>
        <begin position="227"/>
        <end position="247"/>
    </location>
</feature>
<dbReference type="EMBL" id="WKMC01000012">
    <property type="protein sequence ID" value="MRZ51542.1"/>
    <property type="molecule type" value="Genomic_DNA"/>
</dbReference>
<proteinExistence type="predicted"/>
<feature type="transmembrane region" description="Helical" evidence="6">
    <location>
        <begin position="169"/>
        <end position="188"/>
    </location>
</feature>
<evidence type="ECO:0000313" key="16">
    <source>
        <dbReference type="Proteomes" id="UP000432516"/>
    </source>
</evidence>
<dbReference type="Proteomes" id="UP000461276">
    <property type="component" value="Unassembled WGS sequence"/>
</dbReference>
<dbReference type="Proteomes" id="UP000441358">
    <property type="component" value="Unassembled WGS sequence"/>
</dbReference>
<evidence type="ECO:0000313" key="11">
    <source>
        <dbReference type="EMBL" id="MRZ56313.1"/>
    </source>
</evidence>
<reference evidence="8 14" key="1">
    <citation type="submission" date="2015-09" db="EMBL/GenBank/DDBJ databases">
        <authorList>
            <consortium name="Pathogen Informatics"/>
        </authorList>
    </citation>
    <scope>NUCLEOTIDE SEQUENCE [LARGE SCALE GENOMIC DNA]</scope>
    <source>
        <strain evidence="8 14">2789STDY5608822</strain>
    </source>
</reference>
<evidence type="ECO:0000313" key="18">
    <source>
        <dbReference type="Proteomes" id="UP000441609"/>
    </source>
</evidence>
<evidence type="ECO:0000313" key="17">
    <source>
        <dbReference type="Proteomes" id="UP000441358"/>
    </source>
</evidence>
<keyword evidence="2 6" id="KW-0812">Transmembrane</keyword>
<gene>
    <name evidence="13" type="ORF">DW782_19095</name>
    <name evidence="8" type="ORF">ERS852380_00775</name>
    <name evidence="10" type="ORF">GKD66_15175</name>
    <name evidence="9" type="ORF">GKD67_18560</name>
    <name evidence="11" type="ORF">GKD68_16520</name>
    <name evidence="12" type="ORF">GKD70_18200</name>
</gene>
<sequence>MDWSYFIYFAAPALLCWIGGAWLAYRPSFSKGAVAWTVFGLVIFSAFIVGMWISLERPPLRTMGETRLWYSFFLPVAGVITYVRWRYKWILSFSTLLAFVFICVNLFKPEIHNKTLMPALQSPWFAPHVIVYMFSYAMLGAAALIAIYLLIRARKKGIDEGMMSLCDNLVYVGMAFLTIGMLFGALWAKEAWGHYWNWDPKETWAAATWLGYLIYIHYRLRHHLRYSAALGLLVFSFLLLQVCWIGVNYLPSARGYSVHTYNME</sequence>
<dbReference type="Proteomes" id="UP000095455">
    <property type="component" value="Unassembled WGS sequence"/>
</dbReference>
<accession>A0A173YND3</accession>
<dbReference type="EMBL" id="WKNE01000015">
    <property type="protein sequence ID" value="MRZ56313.1"/>
    <property type="molecule type" value="Genomic_DNA"/>
</dbReference>
<dbReference type="EMBL" id="CYYK01000002">
    <property type="protein sequence ID" value="CUN64847.1"/>
    <property type="molecule type" value="Genomic_DNA"/>
</dbReference>
<evidence type="ECO:0000313" key="8">
    <source>
        <dbReference type="EMBL" id="CUN64847.1"/>
    </source>
</evidence>
<dbReference type="InterPro" id="IPR045062">
    <property type="entry name" value="Cyt_c_biogenesis_CcsA/CcmC"/>
</dbReference>
<evidence type="ECO:0000256" key="5">
    <source>
        <dbReference type="ARBA" id="ARBA00023136"/>
    </source>
</evidence>
<evidence type="ECO:0000256" key="4">
    <source>
        <dbReference type="ARBA" id="ARBA00022989"/>
    </source>
</evidence>
<evidence type="ECO:0000256" key="3">
    <source>
        <dbReference type="ARBA" id="ARBA00022748"/>
    </source>
</evidence>
<dbReference type="Pfam" id="PF01578">
    <property type="entry name" value="Cytochrom_C_asm"/>
    <property type="match status" value="1"/>
</dbReference>
<dbReference type="EMBL" id="QSJN01000016">
    <property type="protein sequence ID" value="RHD71577.1"/>
    <property type="molecule type" value="Genomic_DNA"/>
</dbReference>
<dbReference type="RefSeq" id="WP_005855316.1">
    <property type="nucleotide sequence ID" value="NZ_BQOC01000002.1"/>
</dbReference>
<feature type="domain" description="Cytochrome c assembly protein" evidence="7">
    <location>
        <begin position="88"/>
        <end position="250"/>
    </location>
</feature>
<dbReference type="GO" id="GO:0005886">
    <property type="term" value="C:plasma membrane"/>
    <property type="evidence" value="ECO:0007669"/>
    <property type="project" value="TreeGrafter"/>
</dbReference>
<keyword evidence="3" id="KW-0201">Cytochrome c-type biogenesis</keyword>
<evidence type="ECO:0000256" key="1">
    <source>
        <dbReference type="ARBA" id="ARBA00004141"/>
    </source>
</evidence>
<evidence type="ECO:0000259" key="7">
    <source>
        <dbReference type="Pfam" id="PF01578"/>
    </source>
</evidence>
<feature type="transmembrane region" description="Helical" evidence="6">
    <location>
        <begin position="32"/>
        <end position="55"/>
    </location>
</feature>
<dbReference type="EMBL" id="WKMO01000019">
    <property type="protein sequence ID" value="MSB75197.1"/>
    <property type="molecule type" value="Genomic_DNA"/>
</dbReference>
<dbReference type="InterPro" id="IPR002541">
    <property type="entry name" value="Cyt_c_assembly"/>
</dbReference>
<keyword evidence="4 6" id="KW-1133">Transmembrane helix</keyword>
<dbReference type="PANTHER" id="PTHR30071:SF1">
    <property type="entry name" value="CYTOCHROME B_B6 PROTEIN-RELATED"/>
    <property type="match status" value="1"/>
</dbReference>
<feature type="transmembrane region" description="Helical" evidence="6">
    <location>
        <begin position="203"/>
        <end position="220"/>
    </location>
</feature>
<reference evidence="16 17" key="3">
    <citation type="journal article" date="2019" name="Nat. Med.">
        <title>A library of human gut bacterial isolates paired with longitudinal multiomics data enables mechanistic microbiome research.</title>
        <authorList>
            <person name="Poyet M."/>
            <person name="Groussin M."/>
            <person name="Gibbons S.M."/>
            <person name="Avila-Pacheco J."/>
            <person name="Jiang X."/>
            <person name="Kearney S.M."/>
            <person name="Perrotta A.R."/>
            <person name="Berdy B."/>
            <person name="Zhao S."/>
            <person name="Lieberman T.D."/>
            <person name="Swanson P.K."/>
            <person name="Smith M."/>
            <person name="Roesemann S."/>
            <person name="Alexander J.E."/>
            <person name="Rich S.A."/>
            <person name="Livny J."/>
            <person name="Vlamakis H."/>
            <person name="Clish C."/>
            <person name="Bullock K."/>
            <person name="Deik A."/>
            <person name="Scott J."/>
            <person name="Pierce K.A."/>
            <person name="Xavier R.J."/>
            <person name="Alm E.J."/>
        </authorList>
    </citation>
    <scope>NUCLEOTIDE SEQUENCE [LARGE SCALE GENOMIC DNA]</scope>
    <source>
        <strain evidence="11 16">BIOML-A2</strain>
        <strain evidence="12 18">BIOML-A20</strain>
        <strain evidence="10 17">BIOML-A32</strain>
        <strain evidence="9 19">BIOML-A9</strain>
    </source>
</reference>
<dbReference type="PANTHER" id="PTHR30071">
    <property type="entry name" value="HEME EXPORTER PROTEIN C"/>
    <property type="match status" value="1"/>
</dbReference>
<organism evidence="9 19">
    <name type="scientific">Parabacteroides distasonis</name>
    <dbReference type="NCBI Taxonomy" id="823"/>
    <lineage>
        <taxon>Bacteria</taxon>
        <taxon>Pseudomonadati</taxon>
        <taxon>Bacteroidota</taxon>
        <taxon>Bacteroidia</taxon>
        <taxon>Bacteroidales</taxon>
        <taxon>Tannerellaceae</taxon>
        <taxon>Parabacteroides</taxon>
    </lineage>
</organism>
<feature type="transmembrane region" description="Helical" evidence="6">
    <location>
        <begin position="129"/>
        <end position="149"/>
    </location>
</feature>
<protein>
    <submittedName>
        <fullName evidence="8">ABC-type uncharacterized transport system, permease component</fullName>
    </submittedName>
    <submittedName>
        <fullName evidence="9">Cytochrome C assembly protein</fullName>
    </submittedName>
</protein>
<dbReference type="GO" id="GO:0020037">
    <property type="term" value="F:heme binding"/>
    <property type="evidence" value="ECO:0007669"/>
    <property type="project" value="InterPro"/>
</dbReference>
<feature type="transmembrane region" description="Helical" evidence="6">
    <location>
        <begin position="67"/>
        <end position="83"/>
    </location>
</feature>
<dbReference type="EMBL" id="WKMY01000017">
    <property type="protein sequence ID" value="MRY95196.1"/>
    <property type="molecule type" value="Genomic_DNA"/>
</dbReference>
<evidence type="ECO:0000313" key="13">
    <source>
        <dbReference type="EMBL" id="RHD71577.1"/>
    </source>
</evidence>
<evidence type="ECO:0000256" key="2">
    <source>
        <dbReference type="ARBA" id="ARBA00022692"/>
    </source>
</evidence>
<evidence type="ECO:0000313" key="12">
    <source>
        <dbReference type="EMBL" id="MSB75197.1"/>
    </source>
</evidence>
<keyword evidence="5 6" id="KW-0472">Membrane</keyword>
<dbReference type="Proteomes" id="UP000441609">
    <property type="component" value="Unassembled WGS sequence"/>
</dbReference>
<dbReference type="GO" id="GO:0017004">
    <property type="term" value="P:cytochrome complex assembly"/>
    <property type="evidence" value="ECO:0007669"/>
    <property type="project" value="UniProtKB-KW"/>
</dbReference>
<dbReference type="Proteomes" id="UP000284660">
    <property type="component" value="Unassembled WGS sequence"/>
</dbReference>
<dbReference type="Proteomes" id="UP000432516">
    <property type="component" value="Unassembled WGS sequence"/>
</dbReference>
<name>A0A173YND3_PARDI</name>
<evidence type="ECO:0000313" key="10">
    <source>
        <dbReference type="EMBL" id="MRZ51542.1"/>
    </source>
</evidence>